<accession>A0A4C2A9B0</accession>
<reference evidence="1 2" key="1">
    <citation type="journal article" date="2019" name="Commun. Biol.">
        <title>The bagworm genome reveals a unique fibroin gene that provides high tensile strength.</title>
        <authorList>
            <person name="Kono N."/>
            <person name="Nakamura H."/>
            <person name="Ohtoshi R."/>
            <person name="Tomita M."/>
            <person name="Numata K."/>
            <person name="Arakawa K."/>
        </authorList>
    </citation>
    <scope>NUCLEOTIDE SEQUENCE [LARGE SCALE GENOMIC DNA]</scope>
</reference>
<organism evidence="1 2">
    <name type="scientific">Eumeta variegata</name>
    <name type="common">Bagworm moth</name>
    <name type="synonym">Eumeta japonica</name>
    <dbReference type="NCBI Taxonomy" id="151549"/>
    <lineage>
        <taxon>Eukaryota</taxon>
        <taxon>Metazoa</taxon>
        <taxon>Ecdysozoa</taxon>
        <taxon>Arthropoda</taxon>
        <taxon>Hexapoda</taxon>
        <taxon>Insecta</taxon>
        <taxon>Pterygota</taxon>
        <taxon>Neoptera</taxon>
        <taxon>Endopterygota</taxon>
        <taxon>Lepidoptera</taxon>
        <taxon>Glossata</taxon>
        <taxon>Ditrysia</taxon>
        <taxon>Tineoidea</taxon>
        <taxon>Psychidae</taxon>
        <taxon>Oiketicinae</taxon>
        <taxon>Eumeta</taxon>
    </lineage>
</organism>
<proteinExistence type="predicted"/>
<gene>
    <name evidence="1" type="ORF">EVAR_604_1</name>
</gene>
<protein>
    <submittedName>
        <fullName evidence="1">Uncharacterized protein</fullName>
    </submittedName>
</protein>
<evidence type="ECO:0000313" key="1">
    <source>
        <dbReference type="EMBL" id="GBP96700.1"/>
    </source>
</evidence>
<name>A0A4C2A9B0_EUMVA</name>
<dbReference type="EMBL" id="BGZK01002822">
    <property type="protein sequence ID" value="GBP96700.1"/>
    <property type="molecule type" value="Genomic_DNA"/>
</dbReference>
<evidence type="ECO:0000313" key="2">
    <source>
        <dbReference type="Proteomes" id="UP000299102"/>
    </source>
</evidence>
<comment type="caution">
    <text evidence="1">The sequence shown here is derived from an EMBL/GenBank/DDBJ whole genome shotgun (WGS) entry which is preliminary data.</text>
</comment>
<dbReference type="Proteomes" id="UP000299102">
    <property type="component" value="Unassembled WGS sequence"/>
</dbReference>
<keyword evidence="2" id="KW-1185">Reference proteome</keyword>
<dbReference type="AlphaFoldDB" id="A0A4C2A9B0"/>
<sequence>MALAVRIELVIQKQQKRDWNRENIRLTRVPIVYLLPGPRPTTALSPPSDILPDAGDASVTALELECTWPATITCPTHLA</sequence>